<accession>A0ABY7U849</accession>
<evidence type="ECO:0000313" key="3">
    <source>
        <dbReference type="Proteomes" id="UP001220064"/>
    </source>
</evidence>
<dbReference type="InterPro" id="IPR030395">
    <property type="entry name" value="GP_PDE_dom"/>
</dbReference>
<feature type="domain" description="GP-PDE" evidence="1">
    <location>
        <begin position="10"/>
        <end position="245"/>
    </location>
</feature>
<dbReference type="RefSeq" id="WP_022862835.1">
    <property type="nucleotide sequence ID" value="NZ_ATVG01000004.1"/>
</dbReference>
<dbReference type="PANTHER" id="PTHR46211">
    <property type="entry name" value="GLYCEROPHOSPHORYL DIESTER PHOSPHODIESTERASE"/>
    <property type="match status" value="1"/>
</dbReference>
<proteinExistence type="predicted"/>
<evidence type="ECO:0000313" key="2">
    <source>
        <dbReference type="EMBL" id="WCZ32144.1"/>
    </source>
</evidence>
<dbReference type="InterPro" id="IPR017946">
    <property type="entry name" value="PLC-like_Pdiesterase_TIM-brl"/>
</dbReference>
<protein>
    <submittedName>
        <fullName evidence="2">Glycerophosphoryl diester phosphodiesterase 1</fullName>
        <ecNumber evidence="2">3.1.4.46</ecNumber>
    </submittedName>
</protein>
<dbReference type="Proteomes" id="UP001220064">
    <property type="component" value="Chromosome"/>
</dbReference>
<dbReference type="Pfam" id="PF03009">
    <property type="entry name" value="GDPD"/>
    <property type="match status" value="1"/>
</dbReference>
<dbReference type="PROSITE" id="PS51704">
    <property type="entry name" value="GP_PDE"/>
    <property type="match status" value="1"/>
</dbReference>
<name>A0ABY7U849_9CORY</name>
<dbReference type="GO" id="GO:0008889">
    <property type="term" value="F:glycerophosphodiester phosphodiesterase activity"/>
    <property type="evidence" value="ECO:0007669"/>
    <property type="project" value="UniProtKB-EC"/>
</dbReference>
<dbReference type="PANTHER" id="PTHR46211:SF1">
    <property type="entry name" value="GLYCEROPHOSPHODIESTER PHOSPHODIESTERASE, CYTOPLASMIC"/>
    <property type="match status" value="1"/>
</dbReference>
<dbReference type="Gene3D" id="3.20.20.190">
    <property type="entry name" value="Phosphatidylinositol (PI) phosphodiesterase"/>
    <property type="match status" value="1"/>
</dbReference>
<dbReference type="SUPFAM" id="SSF51695">
    <property type="entry name" value="PLC-like phosphodiesterases"/>
    <property type="match status" value="1"/>
</dbReference>
<dbReference type="EMBL" id="CP063189">
    <property type="protein sequence ID" value="WCZ32144.1"/>
    <property type="molecule type" value="Genomic_DNA"/>
</dbReference>
<keyword evidence="3" id="KW-1185">Reference proteome</keyword>
<keyword evidence="2" id="KW-0378">Hydrolase</keyword>
<evidence type="ECO:0000259" key="1">
    <source>
        <dbReference type="PROSITE" id="PS51704"/>
    </source>
</evidence>
<dbReference type="EC" id="3.1.4.46" evidence="2"/>
<organism evidence="2 3">
    <name type="scientific">Corynebacterium massiliense DSM 45435</name>
    <dbReference type="NCBI Taxonomy" id="1121364"/>
    <lineage>
        <taxon>Bacteria</taxon>
        <taxon>Bacillati</taxon>
        <taxon>Actinomycetota</taxon>
        <taxon>Actinomycetes</taxon>
        <taxon>Mycobacteriales</taxon>
        <taxon>Corynebacteriaceae</taxon>
        <taxon>Corynebacterium</taxon>
    </lineage>
</organism>
<gene>
    <name evidence="2" type="primary">glpQ2</name>
    <name evidence="2" type="ORF">CMASS_03450</name>
</gene>
<sequence>MPVISEPRVPQIIAHRGYSAKYPEQTPVAFEEALKLPIYGIECDVQGTKDGHLAVIHDDVVDRVSNGTGAVADLTVSELLELNFGTADNPQHIMVLEELLEMLEDYPDKSLLLETKHPSRFGGQIEHKVSEILTEKGLAADPRINIISFDKTALDRAAELLPDLDRCLLLNPHRSFSELVSEAGQTPTILGPEVSWARQYPDVIGWQALNTYVWTVDDVEDLRWCRENQVPFLGTNDPEVALQVFSNQ</sequence>
<reference evidence="2 3" key="1">
    <citation type="submission" date="2020-10" db="EMBL/GenBank/DDBJ databases">
        <title>Complete genome sequence of Corynebacterium massiliense DSM 45435, type strain of Corynebacterium massiliense.</title>
        <authorList>
            <person name="Busche T."/>
            <person name="Kalinowski J."/>
            <person name="Ruckert C."/>
        </authorList>
    </citation>
    <scope>NUCLEOTIDE SEQUENCE [LARGE SCALE GENOMIC DNA]</scope>
    <source>
        <strain evidence="2 3">DSM 45435</strain>
    </source>
</reference>